<dbReference type="InterPro" id="IPR012990">
    <property type="entry name" value="Beta-sandwich_Sec23_24"/>
</dbReference>
<keyword evidence="7" id="KW-1185">Reference proteome</keyword>
<dbReference type="PANTHER" id="PTHR13803:SF4">
    <property type="entry name" value="SECRETORY 24CD, ISOFORM C"/>
    <property type="match status" value="1"/>
</dbReference>
<evidence type="ECO:0000259" key="4">
    <source>
        <dbReference type="Pfam" id="PF04811"/>
    </source>
</evidence>
<dbReference type="Gene3D" id="3.40.20.10">
    <property type="entry name" value="Severin"/>
    <property type="match status" value="1"/>
</dbReference>
<dbReference type="PANTHER" id="PTHR13803">
    <property type="entry name" value="SEC24-RELATED PROTEIN"/>
    <property type="match status" value="1"/>
</dbReference>
<dbReference type="InterPro" id="IPR036174">
    <property type="entry name" value="Znf_Sec23_Sec24_sf"/>
</dbReference>
<accession>A0ABR2LAL6</accession>
<evidence type="ECO:0000259" key="5">
    <source>
        <dbReference type="Pfam" id="PF08033"/>
    </source>
</evidence>
<dbReference type="EMBL" id="JAPFFF010000001">
    <property type="protein sequence ID" value="KAK8899345.1"/>
    <property type="molecule type" value="Genomic_DNA"/>
</dbReference>
<evidence type="ECO:0000256" key="2">
    <source>
        <dbReference type="SAM" id="MobiDB-lite"/>
    </source>
</evidence>
<sequence>MSRRYIIPQMQDMSNNSAPPPATGGAQQQFSQNNLYPQAQAQYQQPQATPQREIIFPWANPKLQEPSLLPNQIPFPPYLRSVSGVFPANKSVADICKIPFGLVISPALVSDCPVVDCRQVGIVPRCNSCSSYLCPQVQITPQGNSWKCPLCGKINAIPPELITGAPAGNTPYYYPQAGINQTTQFFSSRLELQCPVYDVIAPKSYDHINAGPTFCFLVDMSYPALSIGFTQQMLASFKASLDSLQPHTRVGLMTMSNNLSIFDLVNSVEIVVPDLSEPVSRFNQDNLFPRIQDCKEQLNNAIDELLNRPINPLIKGHCIASALLLCEQTMINIGGIVIAGFVGLPQYGPYQLKPRQIENNDELPLLRLPTDGSGKIFRECAFKLNRASVSVHQFSAGQDFTDLSTVAVPAGLTCGQCNHYSIFDDFARSKMHSDIFSILTNQYCWDSCLRLRATGGCKMVRPHTNCTLRSGDLVSFPVIAREDAIAFELTATEQGITTQTIIFQLAMVYTNNEGNRMIRVFTIETPVSKDVRTICSSVDEATLTTMMCRRAGTTLLQLGPVQAVESIRKEIQAMVNQKALNFSSIYHLMHAMLSNESFRSRHPFGVDGRMSQIIMLRAISITNLLLYLYPRMFSVDTEAILPLTSSSFGQGTIFLFHTVDKIYIWVSAAADKNFLINGFGCQSLEDLPTAFPPGPPASPNSNSEEYLKLQKLISNCYELSGKYLPVEVIGQGSPREAIFSEIIVDDSTVCGSNLTSWTQSMRLSAQ</sequence>
<dbReference type="SUPFAM" id="SSF53300">
    <property type="entry name" value="vWA-like"/>
    <property type="match status" value="1"/>
</dbReference>
<feature type="region of interest" description="Disordered" evidence="2">
    <location>
        <begin position="1"/>
        <end position="29"/>
    </location>
</feature>
<dbReference type="SUPFAM" id="SSF81995">
    <property type="entry name" value="beta-sandwich domain of Sec23/24"/>
    <property type="match status" value="1"/>
</dbReference>
<dbReference type="SUPFAM" id="SSF82754">
    <property type="entry name" value="C-terminal, gelsolin-like domain of Sec23/24"/>
    <property type="match status" value="1"/>
</dbReference>
<evidence type="ECO:0000256" key="1">
    <source>
        <dbReference type="ARBA" id="ARBA00008334"/>
    </source>
</evidence>
<comment type="caution">
    <text evidence="6">The sequence shown here is derived from an EMBL/GenBank/DDBJ whole genome shotgun (WGS) entry which is preliminary data.</text>
</comment>
<dbReference type="Pfam" id="PF04811">
    <property type="entry name" value="Sec23_trunk"/>
    <property type="match status" value="1"/>
</dbReference>
<dbReference type="Gene3D" id="3.40.50.410">
    <property type="entry name" value="von Willebrand factor, type A domain"/>
    <property type="match status" value="1"/>
</dbReference>
<name>A0ABR2LAL6_9EUKA</name>
<dbReference type="InterPro" id="IPR006895">
    <property type="entry name" value="Znf_Sec23_Sec24"/>
</dbReference>
<evidence type="ECO:0000313" key="6">
    <source>
        <dbReference type="EMBL" id="KAK8899345.1"/>
    </source>
</evidence>
<dbReference type="Proteomes" id="UP001470230">
    <property type="component" value="Unassembled WGS sequence"/>
</dbReference>
<reference evidence="6 7" key="1">
    <citation type="submission" date="2024-04" db="EMBL/GenBank/DDBJ databases">
        <title>Tritrichomonas musculus Genome.</title>
        <authorList>
            <person name="Alves-Ferreira E."/>
            <person name="Grigg M."/>
            <person name="Lorenzi H."/>
            <person name="Galac M."/>
        </authorList>
    </citation>
    <scope>NUCLEOTIDE SEQUENCE [LARGE SCALE GENOMIC DNA]</scope>
    <source>
        <strain evidence="6 7">EAF2021</strain>
    </source>
</reference>
<proteinExistence type="inferred from homology"/>
<dbReference type="Gene3D" id="2.60.40.1670">
    <property type="entry name" value="beta-sandwich domain of Sec23/24"/>
    <property type="match status" value="1"/>
</dbReference>
<dbReference type="InterPro" id="IPR029006">
    <property type="entry name" value="ADF-H/Gelsolin-like_dom_sf"/>
</dbReference>
<dbReference type="Pfam" id="PF04810">
    <property type="entry name" value="zf-Sec23_Sec24"/>
    <property type="match status" value="1"/>
</dbReference>
<feature type="domain" description="Sec23/Sec24 beta-sandwich" evidence="5">
    <location>
        <begin position="445"/>
        <end position="528"/>
    </location>
</feature>
<dbReference type="InterPro" id="IPR036465">
    <property type="entry name" value="vWFA_dom_sf"/>
</dbReference>
<organism evidence="6 7">
    <name type="scientific">Tritrichomonas musculus</name>
    <dbReference type="NCBI Taxonomy" id="1915356"/>
    <lineage>
        <taxon>Eukaryota</taxon>
        <taxon>Metamonada</taxon>
        <taxon>Parabasalia</taxon>
        <taxon>Tritrichomonadida</taxon>
        <taxon>Tritrichomonadidae</taxon>
        <taxon>Tritrichomonas</taxon>
    </lineage>
</organism>
<feature type="domain" description="Zinc finger Sec23/Sec24-type" evidence="3">
    <location>
        <begin position="124"/>
        <end position="160"/>
    </location>
</feature>
<protein>
    <recommendedName>
        <fullName evidence="8">Sec23/Sec24 trunk domain containing protein</fullName>
    </recommendedName>
</protein>
<dbReference type="Gene3D" id="2.30.30.380">
    <property type="entry name" value="Zn-finger domain of Sec23/24"/>
    <property type="match status" value="1"/>
</dbReference>
<dbReference type="Gene3D" id="1.20.120.730">
    <property type="entry name" value="Sec23/Sec24 helical domain"/>
    <property type="match status" value="1"/>
</dbReference>
<dbReference type="InterPro" id="IPR006896">
    <property type="entry name" value="Sec23/24_trunk_dom"/>
</dbReference>
<dbReference type="InterPro" id="IPR050550">
    <property type="entry name" value="SEC23_SEC24_subfamily"/>
</dbReference>
<evidence type="ECO:0008006" key="8">
    <source>
        <dbReference type="Google" id="ProtNLM"/>
    </source>
</evidence>
<comment type="similarity">
    <text evidence="1">Belongs to the SEC23/SEC24 family. SEC24 subfamily.</text>
</comment>
<evidence type="ECO:0000259" key="3">
    <source>
        <dbReference type="Pfam" id="PF04810"/>
    </source>
</evidence>
<feature type="domain" description="Sec23/Sec24 trunk" evidence="4">
    <location>
        <begin position="212"/>
        <end position="435"/>
    </location>
</feature>
<dbReference type="InterPro" id="IPR036180">
    <property type="entry name" value="Gelsolin-like_dom_sf"/>
</dbReference>
<evidence type="ECO:0000313" key="7">
    <source>
        <dbReference type="Proteomes" id="UP001470230"/>
    </source>
</evidence>
<dbReference type="SUPFAM" id="SSF82919">
    <property type="entry name" value="Zn-finger domain of Sec23/24"/>
    <property type="match status" value="1"/>
</dbReference>
<gene>
    <name evidence="6" type="ORF">M9Y10_001659</name>
</gene>
<dbReference type="Pfam" id="PF08033">
    <property type="entry name" value="Sec23_BS"/>
    <property type="match status" value="1"/>
</dbReference>